<dbReference type="RefSeq" id="WP_055116420.1">
    <property type="nucleotide sequence ID" value="NZ_CXWA01000003.1"/>
</dbReference>
<dbReference type="GO" id="GO:0003700">
    <property type="term" value="F:DNA-binding transcription factor activity"/>
    <property type="evidence" value="ECO:0007669"/>
    <property type="project" value="InterPro"/>
</dbReference>
<dbReference type="SUPFAM" id="SSF46785">
    <property type="entry name" value="Winged helix' DNA-binding domain"/>
    <property type="match status" value="1"/>
</dbReference>
<dbReference type="Gene3D" id="1.10.10.10">
    <property type="entry name" value="Winged helix-like DNA-binding domain superfamily/Winged helix DNA-binding domain"/>
    <property type="match status" value="1"/>
</dbReference>
<organism evidence="6 7">
    <name type="scientific">Roseibium album</name>
    <dbReference type="NCBI Taxonomy" id="311410"/>
    <lineage>
        <taxon>Bacteria</taxon>
        <taxon>Pseudomonadati</taxon>
        <taxon>Pseudomonadota</taxon>
        <taxon>Alphaproteobacteria</taxon>
        <taxon>Hyphomicrobiales</taxon>
        <taxon>Stappiaceae</taxon>
        <taxon>Roseibium</taxon>
    </lineage>
</organism>
<dbReference type="FunFam" id="1.10.10.10:FF:000001">
    <property type="entry name" value="LysR family transcriptional regulator"/>
    <property type="match status" value="1"/>
</dbReference>
<dbReference type="GO" id="GO:0006351">
    <property type="term" value="P:DNA-templated transcription"/>
    <property type="evidence" value="ECO:0007669"/>
    <property type="project" value="TreeGrafter"/>
</dbReference>
<dbReference type="InterPro" id="IPR005119">
    <property type="entry name" value="LysR_subst-bd"/>
</dbReference>
<dbReference type="InterPro" id="IPR036388">
    <property type="entry name" value="WH-like_DNA-bd_sf"/>
</dbReference>
<dbReference type="Pfam" id="PF00126">
    <property type="entry name" value="HTH_1"/>
    <property type="match status" value="1"/>
</dbReference>
<dbReference type="AlphaFoldDB" id="A0A0M6ZT82"/>
<dbReference type="InterPro" id="IPR036390">
    <property type="entry name" value="WH_DNA-bd_sf"/>
</dbReference>
<keyword evidence="3" id="KW-0238">DNA-binding</keyword>
<name>A0A0M6ZT82_9HYPH</name>
<dbReference type="PROSITE" id="PS50931">
    <property type="entry name" value="HTH_LYSR"/>
    <property type="match status" value="1"/>
</dbReference>
<keyword evidence="4" id="KW-0804">Transcription</keyword>
<sequence>MYSIPDLQTFVSVAKTGGITSAARHLGISTATTSHRIAKLERVLKVTLFHRNSRTFRLTDEGQVFLERVDTVLEDLQQAELDVGSGTASLRGHLRVTMSPWILSRFIMPEMREFREHHPDLTIEFLAVDRFVPLVEEGQDCAIRVGQLDDSSLVAQKLSDNERIICASPDLLSSSGDPKSVEDLKDAPWVCLPWQTRFDVNDARGRKRSFSVGRSVAVSNSDMLTAGAVEGLGLAIKSRMAVKDELDKGILVEILPGCLHSPEAPVWFVFAPESRTGRKTKAFRDVARRSFRR</sequence>
<evidence type="ECO:0000256" key="3">
    <source>
        <dbReference type="ARBA" id="ARBA00023125"/>
    </source>
</evidence>
<evidence type="ECO:0000259" key="5">
    <source>
        <dbReference type="PROSITE" id="PS50931"/>
    </source>
</evidence>
<dbReference type="GeneID" id="97667954"/>
<dbReference type="PANTHER" id="PTHR30537">
    <property type="entry name" value="HTH-TYPE TRANSCRIPTIONAL REGULATOR"/>
    <property type="match status" value="1"/>
</dbReference>
<dbReference type="OrthoDB" id="9812435at2"/>
<dbReference type="PANTHER" id="PTHR30537:SF5">
    <property type="entry name" value="HTH-TYPE TRANSCRIPTIONAL ACTIVATOR TTDR-RELATED"/>
    <property type="match status" value="1"/>
</dbReference>
<dbReference type="GO" id="GO:0043565">
    <property type="term" value="F:sequence-specific DNA binding"/>
    <property type="evidence" value="ECO:0007669"/>
    <property type="project" value="TreeGrafter"/>
</dbReference>
<dbReference type="InterPro" id="IPR058163">
    <property type="entry name" value="LysR-type_TF_proteobact-type"/>
</dbReference>
<evidence type="ECO:0000256" key="4">
    <source>
        <dbReference type="ARBA" id="ARBA00023163"/>
    </source>
</evidence>
<gene>
    <name evidence="6" type="primary">dmlR_4</name>
    <name evidence="6" type="ORF">LA5096_00499</name>
</gene>
<comment type="similarity">
    <text evidence="1">Belongs to the LysR transcriptional regulatory family.</text>
</comment>
<dbReference type="CDD" id="cd08422">
    <property type="entry name" value="PBP2_CrgA_like"/>
    <property type="match status" value="1"/>
</dbReference>
<dbReference type="Pfam" id="PF03466">
    <property type="entry name" value="LysR_substrate"/>
    <property type="match status" value="1"/>
</dbReference>
<proteinExistence type="inferred from homology"/>
<keyword evidence="7" id="KW-1185">Reference proteome</keyword>
<reference evidence="7" key="1">
    <citation type="submission" date="2015-07" db="EMBL/GenBank/DDBJ databases">
        <authorList>
            <person name="Rodrigo-Torres Lidia"/>
            <person name="Arahal R.David."/>
        </authorList>
    </citation>
    <scope>NUCLEOTIDE SEQUENCE [LARGE SCALE GENOMIC DNA]</scope>
    <source>
        <strain evidence="7">CECT 5096</strain>
    </source>
</reference>
<feature type="domain" description="HTH lysR-type" evidence="5">
    <location>
        <begin position="1"/>
        <end position="59"/>
    </location>
</feature>
<evidence type="ECO:0000313" key="6">
    <source>
        <dbReference type="EMBL" id="CTQ64724.1"/>
    </source>
</evidence>
<accession>A0A0M6ZT82</accession>
<dbReference type="EMBL" id="CXWC01000001">
    <property type="protein sequence ID" value="CTQ64724.1"/>
    <property type="molecule type" value="Genomic_DNA"/>
</dbReference>
<evidence type="ECO:0000256" key="2">
    <source>
        <dbReference type="ARBA" id="ARBA00023015"/>
    </source>
</evidence>
<protein>
    <submittedName>
        <fullName evidence="6">D-malate degradation protein R</fullName>
    </submittedName>
</protein>
<dbReference type="SUPFAM" id="SSF53850">
    <property type="entry name" value="Periplasmic binding protein-like II"/>
    <property type="match status" value="1"/>
</dbReference>
<dbReference type="Proteomes" id="UP000049983">
    <property type="component" value="Unassembled WGS sequence"/>
</dbReference>
<evidence type="ECO:0000313" key="7">
    <source>
        <dbReference type="Proteomes" id="UP000049983"/>
    </source>
</evidence>
<dbReference type="InterPro" id="IPR000847">
    <property type="entry name" value="LysR_HTH_N"/>
</dbReference>
<keyword evidence="2" id="KW-0805">Transcription regulation</keyword>
<evidence type="ECO:0000256" key="1">
    <source>
        <dbReference type="ARBA" id="ARBA00009437"/>
    </source>
</evidence>
<dbReference type="STRING" id="311410.LA5095_03130"/>
<dbReference type="Gene3D" id="3.40.190.290">
    <property type="match status" value="1"/>
</dbReference>